<evidence type="ECO:0000256" key="1">
    <source>
        <dbReference type="SAM" id="Phobius"/>
    </source>
</evidence>
<reference evidence="2" key="1">
    <citation type="submission" date="2020-11" db="EMBL/GenBank/DDBJ databases">
        <authorList>
            <consortium name="DOE Joint Genome Institute"/>
            <person name="Ahrendt S."/>
            <person name="Riley R."/>
            <person name="Andreopoulos W."/>
            <person name="Labutti K."/>
            <person name="Pangilinan J."/>
            <person name="Ruiz-Duenas F.J."/>
            <person name="Barrasa J.M."/>
            <person name="Sanchez-Garcia M."/>
            <person name="Camarero S."/>
            <person name="Miyauchi S."/>
            <person name="Serrano A."/>
            <person name="Linde D."/>
            <person name="Babiker R."/>
            <person name="Drula E."/>
            <person name="Ayuso-Fernandez I."/>
            <person name="Pacheco R."/>
            <person name="Padilla G."/>
            <person name="Ferreira P."/>
            <person name="Barriuso J."/>
            <person name="Kellner H."/>
            <person name="Castanera R."/>
            <person name="Alfaro M."/>
            <person name="Ramirez L."/>
            <person name="Pisabarro A.G."/>
            <person name="Kuo A."/>
            <person name="Tritt A."/>
            <person name="Lipzen A."/>
            <person name="He G."/>
            <person name="Yan M."/>
            <person name="Ng V."/>
            <person name="Cullen D."/>
            <person name="Martin F."/>
            <person name="Rosso M.-N."/>
            <person name="Henrissat B."/>
            <person name="Hibbett D."/>
            <person name="Martinez A.T."/>
            <person name="Grigoriev I.V."/>
        </authorList>
    </citation>
    <scope>NUCLEOTIDE SEQUENCE</scope>
    <source>
        <strain evidence="2">CBS 247.69</strain>
    </source>
</reference>
<organism evidence="2 3">
    <name type="scientific">Collybia nuda</name>
    <dbReference type="NCBI Taxonomy" id="64659"/>
    <lineage>
        <taxon>Eukaryota</taxon>
        <taxon>Fungi</taxon>
        <taxon>Dikarya</taxon>
        <taxon>Basidiomycota</taxon>
        <taxon>Agaricomycotina</taxon>
        <taxon>Agaricomycetes</taxon>
        <taxon>Agaricomycetidae</taxon>
        <taxon>Agaricales</taxon>
        <taxon>Tricholomatineae</taxon>
        <taxon>Clitocybaceae</taxon>
        <taxon>Collybia</taxon>
    </lineage>
</organism>
<protein>
    <submittedName>
        <fullName evidence="2">Uncharacterized protein</fullName>
    </submittedName>
</protein>
<keyword evidence="1" id="KW-1133">Transmembrane helix</keyword>
<dbReference type="EMBL" id="MU150236">
    <property type="protein sequence ID" value="KAF9467531.1"/>
    <property type="molecule type" value="Genomic_DNA"/>
</dbReference>
<feature type="transmembrane region" description="Helical" evidence="1">
    <location>
        <begin position="34"/>
        <end position="53"/>
    </location>
</feature>
<comment type="caution">
    <text evidence="2">The sequence shown here is derived from an EMBL/GenBank/DDBJ whole genome shotgun (WGS) entry which is preliminary data.</text>
</comment>
<dbReference type="AlphaFoldDB" id="A0A9P5YFC8"/>
<keyword evidence="1" id="KW-0812">Transmembrane</keyword>
<gene>
    <name evidence="2" type="ORF">BDZ94DRAFT_1248362</name>
</gene>
<accession>A0A9P5YFC8</accession>
<evidence type="ECO:0000313" key="2">
    <source>
        <dbReference type="EMBL" id="KAF9467531.1"/>
    </source>
</evidence>
<dbReference type="Proteomes" id="UP000807353">
    <property type="component" value="Unassembled WGS sequence"/>
</dbReference>
<evidence type="ECO:0000313" key="3">
    <source>
        <dbReference type="Proteomes" id="UP000807353"/>
    </source>
</evidence>
<proteinExistence type="predicted"/>
<keyword evidence="3" id="KW-1185">Reference proteome</keyword>
<name>A0A9P5YFC8_9AGAR</name>
<keyword evidence="1" id="KW-0472">Membrane</keyword>
<sequence length="70" mass="8136">MFFGRTSPGPEFVQCTSGDLSPPRNPQLAWSPDWRMYVFFLITIIWWALYQGIRTSPFQLTSKLSSSEFN</sequence>